<evidence type="ECO:0000256" key="1">
    <source>
        <dbReference type="SAM" id="Phobius"/>
    </source>
</evidence>
<feature type="transmembrane region" description="Helical" evidence="1">
    <location>
        <begin position="84"/>
        <end position="104"/>
    </location>
</feature>
<dbReference type="RefSeq" id="WP_095660902.1">
    <property type="nucleotide sequence ID" value="NZ_CP019688.1"/>
</dbReference>
<protein>
    <submittedName>
        <fullName evidence="3">Uncharacterized protein</fullName>
    </submittedName>
</protein>
<sequence precursor="true">MRTNTRTGRVGILAAAVTLTATSIAATTPAMADNAPTYTVKETKSPFDEHAGPLSSNTFFFPRTEHLTEQEKTTIAVQPLSSRYLLFTGRLAMLLAPIAWLSSLGR</sequence>
<keyword evidence="4" id="KW-1185">Reference proteome</keyword>
<feature type="chain" id="PRO_5010253773" evidence="2">
    <location>
        <begin position="33"/>
        <end position="106"/>
    </location>
</feature>
<dbReference type="KEGG" id="cgv:CGLAU_12050"/>
<evidence type="ECO:0000313" key="3">
    <source>
        <dbReference type="EMBL" id="AQQ16338.1"/>
    </source>
</evidence>
<organism evidence="3 4">
    <name type="scientific">Corynebacterium glaucum</name>
    <dbReference type="NCBI Taxonomy" id="187491"/>
    <lineage>
        <taxon>Bacteria</taxon>
        <taxon>Bacillati</taxon>
        <taxon>Actinomycetota</taxon>
        <taxon>Actinomycetes</taxon>
        <taxon>Mycobacteriales</taxon>
        <taxon>Corynebacteriaceae</taxon>
        <taxon>Corynebacterium</taxon>
    </lineage>
</organism>
<feature type="signal peptide" evidence="2">
    <location>
        <begin position="1"/>
        <end position="32"/>
    </location>
</feature>
<keyword evidence="2" id="KW-0732">Signal</keyword>
<reference evidence="3 4" key="1">
    <citation type="submission" date="2016-12" db="EMBL/GenBank/DDBJ databases">
        <authorList>
            <person name="Song W.-J."/>
            <person name="Kurnit D.M."/>
        </authorList>
    </citation>
    <scope>NUCLEOTIDE SEQUENCE [LARGE SCALE GENOMIC DNA]</scope>
    <source>
        <strain evidence="3 4">DSM 30827</strain>
    </source>
</reference>
<name>A0A1Q2HZR4_9CORY</name>
<gene>
    <name evidence="3" type="ORF">CGLAU_12050</name>
</gene>
<proteinExistence type="predicted"/>
<keyword evidence="1" id="KW-1133">Transmembrane helix</keyword>
<dbReference type="EMBL" id="CP019688">
    <property type="protein sequence ID" value="AQQ16338.1"/>
    <property type="molecule type" value="Genomic_DNA"/>
</dbReference>
<dbReference type="AlphaFoldDB" id="A0A1Q2HZR4"/>
<evidence type="ECO:0000256" key="2">
    <source>
        <dbReference type="SAM" id="SignalP"/>
    </source>
</evidence>
<keyword evidence="1" id="KW-0472">Membrane</keyword>
<accession>A0A1Q2HZR4</accession>
<dbReference type="Proteomes" id="UP000217209">
    <property type="component" value="Chromosome"/>
</dbReference>
<keyword evidence="1" id="KW-0812">Transmembrane</keyword>
<evidence type="ECO:0000313" key="4">
    <source>
        <dbReference type="Proteomes" id="UP000217209"/>
    </source>
</evidence>